<proteinExistence type="predicted"/>
<dbReference type="EMBL" id="JRRC01319755">
    <property type="protein sequence ID" value="KHG03051.1"/>
    <property type="molecule type" value="Genomic_DNA"/>
</dbReference>
<name>A0A0B0MVS4_GOSAR</name>
<dbReference type="AlphaFoldDB" id="A0A0B0MVS4"/>
<protein>
    <submittedName>
        <fullName evidence="1">Formate--tetrahydrofolate ligase</fullName>
    </submittedName>
</protein>
<organism evidence="1 2">
    <name type="scientific">Gossypium arboreum</name>
    <name type="common">Tree cotton</name>
    <name type="synonym">Gossypium nanking</name>
    <dbReference type="NCBI Taxonomy" id="29729"/>
    <lineage>
        <taxon>Eukaryota</taxon>
        <taxon>Viridiplantae</taxon>
        <taxon>Streptophyta</taxon>
        <taxon>Embryophyta</taxon>
        <taxon>Tracheophyta</taxon>
        <taxon>Spermatophyta</taxon>
        <taxon>Magnoliopsida</taxon>
        <taxon>eudicotyledons</taxon>
        <taxon>Gunneridae</taxon>
        <taxon>Pentapetalae</taxon>
        <taxon>rosids</taxon>
        <taxon>malvids</taxon>
        <taxon>Malvales</taxon>
        <taxon>Malvaceae</taxon>
        <taxon>Malvoideae</taxon>
        <taxon>Gossypium</taxon>
    </lineage>
</organism>
<keyword evidence="1" id="KW-0436">Ligase</keyword>
<comment type="caution">
    <text evidence="1">The sequence shown here is derived from an EMBL/GenBank/DDBJ whole genome shotgun (WGS) entry which is preliminary data.</text>
</comment>
<accession>A0A0B0MVS4</accession>
<evidence type="ECO:0000313" key="1">
    <source>
        <dbReference type="EMBL" id="KHG03051.1"/>
    </source>
</evidence>
<gene>
    <name evidence="1" type="ORF">F383_26736</name>
</gene>
<dbReference type="GO" id="GO:0016874">
    <property type="term" value="F:ligase activity"/>
    <property type="evidence" value="ECO:0007669"/>
    <property type="project" value="UniProtKB-KW"/>
</dbReference>
<reference evidence="2" key="1">
    <citation type="submission" date="2014-09" db="EMBL/GenBank/DDBJ databases">
        <authorList>
            <person name="Mudge J."/>
            <person name="Ramaraj T."/>
            <person name="Lindquist I.E."/>
            <person name="Bharti A.K."/>
            <person name="Sundararajan A."/>
            <person name="Cameron C.T."/>
            <person name="Woodward J.E."/>
            <person name="May G.D."/>
            <person name="Brubaker C."/>
            <person name="Broadhvest J."/>
            <person name="Wilkins T.A."/>
        </authorList>
    </citation>
    <scope>NUCLEOTIDE SEQUENCE</scope>
    <source>
        <strain evidence="2">cv. AKA8401</strain>
    </source>
</reference>
<evidence type="ECO:0000313" key="2">
    <source>
        <dbReference type="Proteomes" id="UP000032142"/>
    </source>
</evidence>
<keyword evidence="2" id="KW-1185">Reference proteome</keyword>
<dbReference type="Proteomes" id="UP000032142">
    <property type="component" value="Unassembled WGS sequence"/>
</dbReference>
<sequence length="76" mass="8554">MAPDMLVSQVIWKQDIHTNLGHTANHTPVCLARVPFEVATHARVLGHVPIREYTDLYHTASHTPVCETVWSILTLI</sequence>